<dbReference type="STRING" id="1503054.WT74_25680"/>
<evidence type="ECO:0000313" key="1">
    <source>
        <dbReference type="EMBL" id="KAB0633667.1"/>
    </source>
</evidence>
<reference evidence="3 5" key="2">
    <citation type="submission" date="2018-08" db="EMBL/GenBank/DDBJ databases">
        <title>Comparative analysis of Burkholderia isolates from Puerto Rico.</title>
        <authorList>
            <person name="Hall C."/>
            <person name="Sahl J."/>
            <person name="Wagner D."/>
        </authorList>
    </citation>
    <scope>NUCLEOTIDE SEQUENCE [LARGE SCALE GENOMIC DNA]</scope>
    <source>
        <strain evidence="3 5">Bp8966</strain>
    </source>
</reference>
<dbReference type="GeneID" id="93056196"/>
<dbReference type="Proteomes" id="UP000068603">
    <property type="component" value="Unassembled WGS sequence"/>
</dbReference>
<keyword evidence="5" id="KW-1185">Reference proteome</keyword>
<organism evidence="2">
    <name type="scientific">Burkholderia stagnalis</name>
    <dbReference type="NCBI Taxonomy" id="1503054"/>
    <lineage>
        <taxon>Bacteria</taxon>
        <taxon>Pseudomonadati</taxon>
        <taxon>Pseudomonadota</taxon>
        <taxon>Betaproteobacteria</taxon>
        <taxon>Burkholderiales</taxon>
        <taxon>Burkholderiaceae</taxon>
        <taxon>Burkholderia</taxon>
        <taxon>Burkholderia cepacia complex</taxon>
    </lineage>
</organism>
<dbReference type="EMBL" id="VZOK01000063">
    <property type="protein sequence ID" value="KAB0633667.1"/>
    <property type="molecule type" value="Genomic_DNA"/>
</dbReference>
<gene>
    <name evidence="3" type="ORF">DF017_32920</name>
    <name evidence="1" type="ORF">F7R25_28990</name>
    <name evidence="2" type="ORF">WT44_23275</name>
</gene>
<proteinExistence type="predicted"/>
<dbReference type="Proteomes" id="UP000281098">
    <property type="component" value="Unassembled WGS sequence"/>
</dbReference>
<evidence type="ECO:0000313" key="3">
    <source>
        <dbReference type="EMBL" id="RQY81661.1"/>
    </source>
</evidence>
<dbReference type="AlphaFoldDB" id="A0A108LGS5"/>
<dbReference type="EMBL" id="LPHB01000056">
    <property type="protein sequence ID" value="KWA59051.1"/>
    <property type="molecule type" value="Genomic_DNA"/>
</dbReference>
<dbReference type="Proteomes" id="UP000473470">
    <property type="component" value="Unassembled WGS sequence"/>
</dbReference>
<dbReference type="KEGG" id="bstg:WT74_25680"/>
<dbReference type="EMBL" id="QTPM01000070">
    <property type="protein sequence ID" value="RQY81661.1"/>
    <property type="molecule type" value="Genomic_DNA"/>
</dbReference>
<evidence type="ECO:0000313" key="6">
    <source>
        <dbReference type="Proteomes" id="UP000473470"/>
    </source>
</evidence>
<evidence type="ECO:0000313" key="2">
    <source>
        <dbReference type="EMBL" id="KWA59051.1"/>
    </source>
</evidence>
<reference evidence="2 4" key="1">
    <citation type="submission" date="2015-11" db="EMBL/GenBank/DDBJ databases">
        <title>Expanding the genomic diversity of Burkholderia species for the development of highly accurate diagnostics.</title>
        <authorList>
            <person name="Sahl J."/>
            <person name="Keim P."/>
            <person name="Wagner D."/>
        </authorList>
    </citation>
    <scope>NUCLEOTIDE SEQUENCE [LARGE SCALE GENOMIC DNA]</scope>
    <source>
        <strain evidence="2 4">MSMB1960WGS</strain>
    </source>
</reference>
<accession>A0A108LGS5</accession>
<evidence type="ECO:0000313" key="4">
    <source>
        <dbReference type="Proteomes" id="UP000068603"/>
    </source>
</evidence>
<name>A0A108LGS5_9BURK</name>
<evidence type="ECO:0000313" key="5">
    <source>
        <dbReference type="Proteomes" id="UP000281098"/>
    </source>
</evidence>
<reference evidence="1 6" key="3">
    <citation type="submission" date="2019-09" db="EMBL/GenBank/DDBJ databases">
        <title>Draft genome sequences of 48 bacterial type strains from the CCUG.</title>
        <authorList>
            <person name="Tunovic T."/>
            <person name="Pineiro-Iglesias B."/>
            <person name="Unosson C."/>
            <person name="Inganas E."/>
            <person name="Ohlen M."/>
            <person name="Cardew S."/>
            <person name="Jensie-Markopoulos S."/>
            <person name="Salva-Serra F."/>
            <person name="Jaen-Luchoro D."/>
            <person name="Karlsson R."/>
            <person name="Svensson-Stadler L."/>
            <person name="Chun J."/>
            <person name="Moore E."/>
        </authorList>
    </citation>
    <scope>NUCLEOTIDE SEQUENCE [LARGE SCALE GENOMIC DNA]</scope>
    <source>
        <strain evidence="1 6">CCUG 65686</strain>
    </source>
</reference>
<protein>
    <submittedName>
        <fullName evidence="2">Uncharacterized protein</fullName>
    </submittedName>
</protein>
<dbReference type="RefSeq" id="WP_059561155.1">
    <property type="nucleotide sequence ID" value="NZ_CABVPM010000068.1"/>
</dbReference>
<comment type="caution">
    <text evidence="2">The sequence shown here is derived from an EMBL/GenBank/DDBJ whole genome shotgun (WGS) entry which is preliminary data.</text>
</comment>
<sequence>MATTLDEEVLPEIFVKRFRVSGGHVTSGKGNAPTINFIAAFHPEFEHPQGSGSLQGSGRIIWTHRPNNVTQITIGGNYTHFPLKEGESASVLPVRSLLLHVHGYVGGIIPINKYHGIPPALFPVLDLSSLIPLNSKTGTANYTVVDPQNPEEKFTISDAKIAEL</sequence>